<dbReference type="InterPro" id="IPR003759">
    <property type="entry name" value="Cbl-bd_cap"/>
</dbReference>
<gene>
    <name evidence="5" type="ORF">UFOPK1392_01618</name>
    <name evidence="6" type="ORF">UFOPK3733_02221</name>
</gene>
<dbReference type="GO" id="GO:0046872">
    <property type="term" value="F:metal ion binding"/>
    <property type="evidence" value="ECO:0007669"/>
    <property type="project" value="UniProtKB-KW"/>
</dbReference>
<evidence type="ECO:0000256" key="2">
    <source>
        <dbReference type="ARBA" id="ARBA00023285"/>
    </source>
</evidence>
<reference evidence="6" key="1">
    <citation type="submission" date="2020-05" db="EMBL/GenBank/DDBJ databases">
        <authorList>
            <person name="Chiriac C."/>
            <person name="Salcher M."/>
            <person name="Ghai R."/>
            <person name="Kavagutti S V."/>
        </authorList>
    </citation>
    <scope>NUCLEOTIDE SEQUENCE</scope>
</reference>
<dbReference type="InterPro" id="IPR009061">
    <property type="entry name" value="DNA-bd_dom_put_sf"/>
</dbReference>
<organism evidence="6">
    <name type="scientific">freshwater metagenome</name>
    <dbReference type="NCBI Taxonomy" id="449393"/>
    <lineage>
        <taxon>unclassified sequences</taxon>
        <taxon>metagenomes</taxon>
        <taxon>ecological metagenomes</taxon>
    </lineage>
</organism>
<dbReference type="Pfam" id="PF12728">
    <property type="entry name" value="HTH_17"/>
    <property type="match status" value="1"/>
</dbReference>
<dbReference type="InterPro" id="IPR010093">
    <property type="entry name" value="SinI_DNA-bd"/>
</dbReference>
<proteinExistence type="predicted"/>
<dbReference type="SUPFAM" id="SSF47644">
    <property type="entry name" value="Methionine synthase domain"/>
    <property type="match status" value="1"/>
</dbReference>
<dbReference type="SUPFAM" id="SSF52242">
    <property type="entry name" value="Cobalamin (vitamin B12)-binding domain"/>
    <property type="match status" value="1"/>
</dbReference>
<dbReference type="Pfam" id="PF02310">
    <property type="entry name" value="B12-binding"/>
    <property type="match status" value="1"/>
</dbReference>
<dbReference type="PANTHER" id="PTHR45833:SF1">
    <property type="entry name" value="METHIONINE SYNTHASE"/>
    <property type="match status" value="1"/>
</dbReference>
<dbReference type="PANTHER" id="PTHR45833">
    <property type="entry name" value="METHIONINE SYNTHASE"/>
    <property type="match status" value="1"/>
</dbReference>
<dbReference type="InterPro" id="IPR036724">
    <property type="entry name" value="Cobalamin-bd_sf"/>
</dbReference>
<dbReference type="EMBL" id="CAEMXZ010000078">
    <property type="protein sequence ID" value="CAB4323856.1"/>
    <property type="molecule type" value="Genomic_DNA"/>
</dbReference>
<dbReference type="InterPro" id="IPR050554">
    <property type="entry name" value="Met_Synthase/Corrinoid"/>
</dbReference>
<protein>
    <submittedName>
        <fullName evidence="6">Unannotated protein</fullName>
    </submittedName>
</protein>
<feature type="domain" description="B12-binding N-terminal" evidence="4">
    <location>
        <begin position="64"/>
        <end position="158"/>
    </location>
</feature>
<dbReference type="InterPro" id="IPR006158">
    <property type="entry name" value="Cobalamin-bd"/>
</dbReference>
<dbReference type="AlphaFoldDB" id="A0A6J7KNC7"/>
<dbReference type="GO" id="GO:0005829">
    <property type="term" value="C:cytosol"/>
    <property type="evidence" value="ECO:0007669"/>
    <property type="project" value="TreeGrafter"/>
</dbReference>
<dbReference type="GO" id="GO:0008705">
    <property type="term" value="F:methionine synthase activity"/>
    <property type="evidence" value="ECO:0007669"/>
    <property type="project" value="TreeGrafter"/>
</dbReference>
<dbReference type="GO" id="GO:0031419">
    <property type="term" value="F:cobalamin binding"/>
    <property type="evidence" value="ECO:0007669"/>
    <property type="project" value="InterPro"/>
</dbReference>
<dbReference type="PROSITE" id="PS51332">
    <property type="entry name" value="B12_BINDING"/>
    <property type="match status" value="1"/>
</dbReference>
<dbReference type="Pfam" id="PF02607">
    <property type="entry name" value="B12-binding_2"/>
    <property type="match status" value="1"/>
</dbReference>
<evidence type="ECO:0000313" key="5">
    <source>
        <dbReference type="EMBL" id="CAB4323856.1"/>
    </source>
</evidence>
<evidence type="ECO:0000313" key="6">
    <source>
        <dbReference type="EMBL" id="CAB4956965.1"/>
    </source>
</evidence>
<dbReference type="EMBL" id="CAFBNC010000180">
    <property type="protein sequence ID" value="CAB4956965.1"/>
    <property type="molecule type" value="Genomic_DNA"/>
</dbReference>
<dbReference type="InterPro" id="IPR036594">
    <property type="entry name" value="Meth_synthase_dom"/>
</dbReference>
<dbReference type="GO" id="GO:0003677">
    <property type="term" value="F:DNA binding"/>
    <property type="evidence" value="ECO:0007669"/>
    <property type="project" value="InterPro"/>
</dbReference>
<dbReference type="SUPFAM" id="SSF46955">
    <property type="entry name" value="Putative DNA-binding domain"/>
    <property type="match status" value="1"/>
</dbReference>
<keyword evidence="2" id="KW-0170">Cobalt</keyword>
<name>A0A6J7KNC7_9ZZZZ</name>
<dbReference type="GO" id="GO:0046653">
    <property type="term" value="P:tetrahydrofolate metabolic process"/>
    <property type="evidence" value="ECO:0007669"/>
    <property type="project" value="TreeGrafter"/>
</dbReference>
<keyword evidence="1" id="KW-0479">Metal-binding</keyword>
<evidence type="ECO:0000259" key="3">
    <source>
        <dbReference type="PROSITE" id="PS51332"/>
    </source>
</evidence>
<accession>A0A6J7KNC7</accession>
<evidence type="ECO:0000259" key="4">
    <source>
        <dbReference type="PROSITE" id="PS51337"/>
    </source>
</evidence>
<sequence>MTAEAITLNEAAEKLGVHYMTAYRYVRTGRLHAVKVGGEWQVGLSDLDAFTSAAAAPANASAARSGRTGRVDYHQRLEDRLLVGDENGAWSVIESALNSGSEPREIYLEVLSPALAHIGAEWAAGRVTVAEEHRASVVTQRLIGRLGPRFNRPGRKRGSIVIGAPQGDHHSVPSSMASDLLRGQGFNIIDLGANSPPQSFLDALEVVDDLVAAGVCATRSDNEAAIEDTIEMIHKSINCPVVLGGGAITAATRNCGADVVSFDADSMVAAFEELAVRNTRSRS</sequence>
<feature type="domain" description="B12-binding" evidence="3">
    <location>
        <begin position="157"/>
        <end position="283"/>
    </location>
</feature>
<dbReference type="PROSITE" id="PS51337">
    <property type="entry name" value="B12_BINDING_NTER"/>
    <property type="match status" value="1"/>
</dbReference>
<dbReference type="Gene3D" id="1.10.1240.10">
    <property type="entry name" value="Methionine synthase domain"/>
    <property type="match status" value="1"/>
</dbReference>
<dbReference type="GO" id="GO:0050667">
    <property type="term" value="P:homocysteine metabolic process"/>
    <property type="evidence" value="ECO:0007669"/>
    <property type="project" value="TreeGrafter"/>
</dbReference>
<dbReference type="Gene3D" id="3.40.50.280">
    <property type="entry name" value="Cobalamin-binding domain"/>
    <property type="match status" value="1"/>
</dbReference>
<dbReference type="InterPro" id="IPR041657">
    <property type="entry name" value="HTH_17"/>
</dbReference>
<evidence type="ECO:0000256" key="1">
    <source>
        <dbReference type="ARBA" id="ARBA00022723"/>
    </source>
</evidence>
<dbReference type="NCBIfam" id="TIGR01764">
    <property type="entry name" value="excise"/>
    <property type="match status" value="1"/>
</dbReference>